<dbReference type="AlphaFoldDB" id="A0AAF0XN98"/>
<gene>
    <name evidence="20" type="ORF">DCAR_0830637</name>
</gene>
<reference evidence="20" key="2">
    <citation type="submission" date="2022-03" db="EMBL/GenBank/DDBJ databases">
        <title>Draft title - Genomic analysis of global carrot germplasm unveils the trajectory of domestication and the origin of high carotenoid orange carrot.</title>
        <authorList>
            <person name="Iorizzo M."/>
            <person name="Ellison S."/>
            <person name="Senalik D."/>
            <person name="Macko-Podgorni A."/>
            <person name="Grzebelus D."/>
            <person name="Bostan H."/>
            <person name="Rolling W."/>
            <person name="Curaba J."/>
            <person name="Simon P."/>
        </authorList>
    </citation>
    <scope>NUCLEOTIDE SEQUENCE</scope>
    <source>
        <tissue evidence="20">Leaf</tissue>
    </source>
</reference>
<comment type="function">
    <text evidence="2">Removal of H(2)O(2), oxidation of toxic reductants, biosynthesis and degradation of lignin, suberization, auxin catabolism, response to environmental stresses such as wounding, pathogen attack and oxidative stress. These functions might be dependent on each isozyme/isoform in each plant tissue.</text>
</comment>
<keyword evidence="11 15" id="KW-0408">Iron</keyword>
<evidence type="ECO:0000256" key="18">
    <source>
        <dbReference type="RuleBase" id="RU362060"/>
    </source>
</evidence>
<comment type="subcellular location">
    <subcellularLocation>
        <location evidence="18">Secreted</location>
    </subcellularLocation>
</comment>
<dbReference type="PROSITE" id="PS50873">
    <property type="entry name" value="PEROXIDASE_4"/>
    <property type="match status" value="1"/>
</dbReference>
<dbReference type="InterPro" id="IPR033905">
    <property type="entry name" value="Secretory_peroxidase"/>
</dbReference>
<feature type="binding site" evidence="15">
    <location>
        <position position="193"/>
    </location>
    <ligand>
        <name>Ca(2+)</name>
        <dbReference type="ChEBI" id="CHEBI:29108"/>
        <label>2</label>
    </ligand>
</feature>
<dbReference type="FunFam" id="1.10.520.10:FF:000008">
    <property type="entry name" value="Peroxidase"/>
    <property type="match status" value="1"/>
</dbReference>
<evidence type="ECO:0000313" key="20">
    <source>
        <dbReference type="EMBL" id="WOH11158.1"/>
    </source>
</evidence>
<keyword evidence="10 18" id="KW-0560">Oxidoreductase</keyword>
<keyword evidence="12 17" id="KW-1015">Disulfide bond</keyword>
<evidence type="ECO:0000256" key="9">
    <source>
        <dbReference type="ARBA" id="ARBA00022837"/>
    </source>
</evidence>
<dbReference type="Proteomes" id="UP000077755">
    <property type="component" value="Chromosome 8"/>
</dbReference>
<evidence type="ECO:0000256" key="11">
    <source>
        <dbReference type="ARBA" id="ARBA00023004"/>
    </source>
</evidence>
<evidence type="ECO:0000256" key="10">
    <source>
        <dbReference type="ARBA" id="ARBA00023002"/>
    </source>
</evidence>
<keyword evidence="21" id="KW-1185">Reference proteome</keyword>
<dbReference type="InterPro" id="IPR000823">
    <property type="entry name" value="Peroxidase_pln"/>
</dbReference>
<keyword evidence="5 18" id="KW-0575">Peroxidase</keyword>
<evidence type="ECO:0000256" key="2">
    <source>
        <dbReference type="ARBA" id="ARBA00002322"/>
    </source>
</evidence>
<name>A0AAF0XN98_DAUCS</name>
<feature type="binding site" evidence="15">
    <location>
        <position position="67"/>
    </location>
    <ligand>
        <name>Ca(2+)</name>
        <dbReference type="ChEBI" id="CHEBI:29108"/>
        <label>1</label>
    </ligand>
</feature>
<feature type="binding site" evidence="15">
    <location>
        <position position="69"/>
    </location>
    <ligand>
        <name>Ca(2+)</name>
        <dbReference type="ChEBI" id="CHEBI:29108"/>
        <label>1</label>
    </ligand>
</feature>
<evidence type="ECO:0000256" key="8">
    <source>
        <dbReference type="ARBA" id="ARBA00022729"/>
    </source>
</evidence>
<proteinExistence type="inferred from homology"/>
<dbReference type="SUPFAM" id="SSF48113">
    <property type="entry name" value="Heme-dependent peroxidases"/>
    <property type="match status" value="1"/>
</dbReference>
<evidence type="ECO:0000256" key="3">
    <source>
        <dbReference type="ARBA" id="ARBA00012313"/>
    </source>
</evidence>
<dbReference type="PANTHER" id="PTHR31517:SF69">
    <property type="entry name" value="PEROXIDASE"/>
    <property type="match status" value="1"/>
</dbReference>
<feature type="domain" description="Plant heme peroxidase family profile" evidence="19">
    <location>
        <begin position="22"/>
        <end position="325"/>
    </location>
</feature>
<accession>A0AAF0XN98</accession>
<dbReference type="GO" id="GO:0042744">
    <property type="term" value="P:hydrogen peroxide catabolic process"/>
    <property type="evidence" value="ECO:0007669"/>
    <property type="project" value="UniProtKB-KW"/>
</dbReference>
<feature type="disulfide bond" evidence="17">
    <location>
        <begin position="119"/>
        <end position="321"/>
    </location>
</feature>
<keyword evidence="13 18" id="KW-0376">Hydrogen peroxide</keyword>
<dbReference type="InterPro" id="IPR010255">
    <property type="entry name" value="Haem_peroxidase_sf"/>
</dbReference>
<feature type="disulfide bond" evidence="17">
    <location>
        <begin position="199"/>
        <end position="231"/>
    </location>
</feature>
<feature type="active site" description="Proton acceptor" evidence="14">
    <location>
        <position position="63"/>
    </location>
</feature>
<evidence type="ECO:0000259" key="19">
    <source>
        <dbReference type="PROSITE" id="PS50873"/>
    </source>
</evidence>
<evidence type="ECO:0000256" key="7">
    <source>
        <dbReference type="ARBA" id="ARBA00022723"/>
    </source>
</evidence>
<dbReference type="GO" id="GO:0046872">
    <property type="term" value="F:metal ion binding"/>
    <property type="evidence" value="ECO:0007669"/>
    <property type="project" value="UniProtKB-UniRule"/>
</dbReference>
<dbReference type="GO" id="GO:0005576">
    <property type="term" value="C:extracellular region"/>
    <property type="evidence" value="ECO:0007669"/>
    <property type="project" value="UniProtKB-SubCell"/>
</dbReference>
<evidence type="ECO:0000256" key="12">
    <source>
        <dbReference type="ARBA" id="ARBA00023157"/>
    </source>
</evidence>
<dbReference type="GO" id="GO:0006979">
    <property type="term" value="P:response to oxidative stress"/>
    <property type="evidence" value="ECO:0007669"/>
    <property type="project" value="UniProtKB-UniRule"/>
</dbReference>
<evidence type="ECO:0000313" key="21">
    <source>
        <dbReference type="Proteomes" id="UP000077755"/>
    </source>
</evidence>
<keyword evidence="9 15" id="KW-0106">Calcium</keyword>
<keyword evidence="7 15" id="KW-0479">Metal-binding</keyword>
<evidence type="ECO:0000256" key="6">
    <source>
        <dbReference type="ARBA" id="ARBA00022617"/>
    </source>
</evidence>
<dbReference type="GO" id="GO:0020037">
    <property type="term" value="F:heme binding"/>
    <property type="evidence" value="ECO:0007669"/>
    <property type="project" value="UniProtKB-UniRule"/>
</dbReference>
<feature type="binding site" description="axial binding residue" evidence="15">
    <location>
        <position position="192"/>
    </location>
    <ligand>
        <name>heme b</name>
        <dbReference type="ChEBI" id="CHEBI:60344"/>
    </ligand>
    <ligandPart>
        <name>Fe</name>
        <dbReference type="ChEBI" id="CHEBI:18248"/>
    </ligandPart>
</feature>
<feature type="binding site" evidence="15">
    <location>
        <position position="245"/>
    </location>
    <ligand>
        <name>Ca(2+)</name>
        <dbReference type="ChEBI" id="CHEBI:29108"/>
        <label>2</label>
    </ligand>
</feature>
<feature type="chain" id="PRO_5041779562" description="Peroxidase" evidence="18">
    <location>
        <begin position="20"/>
        <end position="328"/>
    </location>
</feature>
<evidence type="ECO:0000256" key="15">
    <source>
        <dbReference type="PIRSR" id="PIRSR600823-3"/>
    </source>
</evidence>
<feature type="disulfide bond" evidence="17">
    <location>
        <begin position="32"/>
        <end position="113"/>
    </location>
</feature>
<dbReference type="EMBL" id="CP093350">
    <property type="protein sequence ID" value="WOH11158.1"/>
    <property type="molecule type" value="Genomic_DNA"/>
</dbReference>
<evidence type="ECO:0000256" key="13">
    <source>
        <dbReference type="ARBA" id="ARBA00023324"/>
    </source>
</evidence>
<organism evidence="20 21">
    <name type="scientific">Daucus carota subsp. sativus</name>
    <name type="common">Carrot</name>
    <dbReference type="NCBI Taxonomy" id="79200"/>
    <lineage>
        <taxon>Eukaryota</taxon>
        <taxon>Viridiplantae</taxon>
        <taxon>Streptophyta</taxon>
        <taxon>Embryophyta</taxon>
        <taxon>Tracheophyta</taxon>
        <taxon>Spermatophyta</taxon>
        <taxon>Magnoliopsida</taxon>
        <taxon>eudicotyledons</taxon>
        <taxon>Gunneridae</taxon>
        <taxon>Pentapetalae</taxon>
        <taxon>asterids</taxon>
        <taxon>campanulids</taxon>
        <taxon>Apiales</taxon>
        <taxon>Apiaceae</taxon>
        <taxon>Apioideae</taxon>
        <taxon>Scandiceae</taxon>
        <taxon>Daucinae</taxon>
        <taxon>Daucus</taxon>
        <taxon>Daucus sect. Daucus</taxon>
    </lineage>
</organism>
<comment type="similarity">
    <text evidence="18">Belongs to the peroxidase family. Classical plant (class III) peroxidase subfamily.</text>
</comment>
<evidence type="ECO:0000256" key="17">
    <source>
        <dbReference type="PIRSR" id="PIRSR600823-5"/>
    </source>
</evidence>
<feature type="binding site" evidence="15">
    <location>
        <position position="253"/>
    </location>
    <ligand>
        <name>Ca(2+)</name>
        <dbReference type="ChEBI" id="CHEBI:29108"/>
        <label>2</label>
    </ligand>
</feature>
<protein>
    <recommendedName>
        <fullName evidence="3 18">Peroxidase</fullName>
        <ecNumber evidence="3 18">1.11.1.7</ecNumber>
    </recommendedName>
</protein>
<dbReference type="InterPro" id="IPR002016">
    <property type="entry name" value="Haem_peroxidase"/>
</dbReference>
<evidence type="ECO:0000256" key="16">
    <source>
        <dbReference type="PIRSR" id="PIRSR600823-4"/>
    </source>
</evidence>
<keyword evidence="6 18" id="KW-0349">Heme</keyword>
<feature type="binding site" evidence="15">
    <location>
        <position position="64"/>
    </location>
    <ligand>
        <name>Ca(2+)</name>
        <dbReference type="ChEBI" id="CHEBI:29108"/>
        <label>1</label>
    </ligand>
</feature>
<evidence type="ECO:0000256" key="4">
    <source>
        <dbReference type="ARBA" id="ARBA00022525"/>
    </source>
</evidence>
<feature type="binding site" evidence="15">
    <location>
        <position position="85"/>
    </location>
    <ligand>
        <name>Ca(2+)</name>
        <dbReference type="ChEBI" id="CHEBI:29108"/>
        <label>1</label>
    </ligand>
</feature>
<dbReference type="FunFam" id="1.10.420.10:FF:000007">
    <property type="entry name" value="Peroxidase"/>
    <property type="match status" value="1"/>
</dbReference>
<comment type="cofactor">
    <cofactor evidence="15 18">
        <name>heme b</name>
        <dbReference type="ChEBI" id="CHEBI:60344"/>
    </cofactor>
    <text evidence="15 18">Binds 1 heme b (iron(II)-protoporphyrin IX) group per subunit.</text>
</comment>
<sequence length="328" mass="36082">MALPLLFLLMFSSISVSQSHRHLSLDHYAKTCPDFDRIMQEVVTPKQISNPTTAAATLRVFFHDCMVDGCDGSILIDPGTSNNTERSQEINHSLSGDAFDVVVRAKTALELACPNVVSCSDILATATRNLIKQVGGPYYPVLLGRKDSFVSMSSHVEHGLTRANSSMDKIIAIFAQKGFTVREMVALLGGGHTIGFVHCSEFASRIFNFSATSEVDPSLNPNFANRLRTLCANYKTSPDMAAFMDPISPGKFDNNLYQNLMRGLDVLPSDHLLITDPRTRALVAEYARDQNLFFTDFARAMEKVSVTGVKTGRRGEIRTNCNAFNTKA</sequence>
<comment type="catalytic activity">
    <reaction evidence="1 18">
        <text>2 a phenolic donor + H2O2 = 2 a phenolic radical donor + 2 H2O</text>
        <dbReference type="Rhea" id="RHEA:56136"/>
        <dbReference type="ChEBI" id="CHEBI:15377"/>
        <dbReference type="ChEBI" id="CHEBI:16240"/>
        <dbReference type="ChEBI" id="CHEBI:139520"/>
        <dbReference type="ChEBI" id="CHEBI:139521"/>
        <dbReference type="EC" id="1.11.1.7"/>
    </reaction>
</comment>
<keyword evidence="4 18" id="KW-0964">Secreted</keyword>
<keyword evidence="8 18" id="KW-0732">Signal</keyword>
<dbReference type="GO" id="GO:0140825">
    <property type="term" value="F:lactoperoxidase activity"/>
    <property type="evidence" value="ECO:0007669"/>
    <property type="project" value="UniProtKB-EC"/>
</dbReference>
<evidence type="ECO:0000256" key="5">
    <source>
        <dbReference type="ARBA" id="ARBA00022559"/>
    </source>
</evidence>
<reference evidence="20" key="1">
    <citation type="journal article" date="2016" name="Nat. Genet.">
        <title>A high-quality carrot genome assembly provides new insights into carotenoid accumulation and asterid genome evolution.</title>
        <authorList>
            <person name="Iorizzo M."/>
            <person name="Ellison S."/>
            <person name="Senalik D."/>
            <person name="Zeng P."/>
            <person name="Satapoomin P."/>
            <person name="Huang J."/>
            <person name="Bowman M."/>
            <person name="Iovene M."/>
            <person name="Sanseverino W."/>
            <person name="Cavagnaro P."/>
            <person name="Yildiz M."/>
            <person name="Macko-Podgorni A."/>
            <person name="Moranska E."/>
            <person name="Grzebelus E."/>
            <person name="Grzebelus D."/>
            <person name="Ashrafi H."/>
            <person name="Zheng Z."/>
            <person name="Cheng S."/>
            <person name="Spooner D."/>
            <person name="Van Deynze A."/>
            <person name="Simon P."/>
        </authorList>
    </citation>
    <scope>NUCLEOTIDE SEQUENCE</scope>
    <source>
        <tissue evidence="20">Leaf</tissue>
    </source>
</reference>
<feature type="disulfide bond" evidence="17">
    <location>
        <begin position="65"/>
        <end position="70"/>
    </location>
</feature>
<feature type="site" description="Transition state stabilizer" evidence="16">
    <location>
        <position position="59"/>
    </location>
</feature>
<dbReference type="PANTHER" id="PTHR31517">
    <property type="match status" value="1"/>
</dbReference>
<feature type="signal peptide" evidence="18">
    <location>
        <begin position="1"/>
        <end position="19"/>
    </location>
</feature>
<evidence type="ECO:0000256" key="14">
    <source>
        <dbReference type="PIRSR" id="PIRSR600823-1"/>
    </source>
</evidence>
<feature type="binding site" evidence="15">
    <location>
        <position position="73"/>
    </location>
    <ligand>
        <name>Ca(2+)</name>
        <dbReference type="ChEBI" id="CHEBI:29108"/>
        <label>1</label>
    </ligand>
</feature>
<dbReference type="CDD" id="cd00693">
    <property type="entry name" value="secretory_peroxidase"/>
    <property type="match status" value="1"/>
</dbReference>
<dbReference type="PRINTS" id="PR00458">
    <property type="entry name" value="PEROXIDASE"/>
</dbReference>
<dbReference type="Pfam" id="PF00141">
    <property type="entry name" value="peroxidase"/>
    <property type="match status" value="1"/>
</dbReference>
<dbReference type="KEGG" id="dcr:108199073"/>
<dbReference type="Gene3D" id="1.10.420.10">
    <property type="entry name" value="Peroxidase, domain 2"/>
    <property type="match status" value="1"/>
</dbReference>
<evidence type="ECO:0000256" key="1">
    <source>
        <dbReference type="ARBA" id="ARBA00000189"/>
    </source>
</evidence>
<comment type="cofactor">
    <cofactor evidence="15 18">
        <name>Ca(2+)</name>
        <dbReference type="ChEBI" id="CHEBI:29108"/>
    </cofactor>
    <text evidence="15 18">Binds 2 calcium ions per subunit.</text>
</comment>
<dbReference type="InterPro" id="IPR019794">
    <property type="entry name" value="Peroxidases_AS"/>
</dbReference>
<dbReference type="PRINTS" id="PR00461">
    <property type="entry name" value="PLPEROXIDASE"/>
</dbReference>
<dbReference type="Gene3D" id="1.10.520.10">
    <property type="match status" value="1"/>
</dbReference>
<feature type="binding site" evidence="15">
    <location>
        <position position="71"/>
    </location>
    <ligand>
        <name>Ca(2+)</name>
        <dbReference type="ChEBI" id="CHEBI:29108"/>
        <label>1</label>
    </ligand>
</feature>
<dbReference type="PROSITE" id="PS00436">
    <property type="entry name" value="PEROXIDASE_2"/>
    <property type="match status" value="1"/>
</dbReference>
<dbReference type="EC" id="1.11.1.7" evidence="3 18"/>